<gene>
    <name evidence="1" type="ORF">QO011_000012</name>
</gene>
<evidence type="ECO:0008006" key="3">
    <source>
        <dbReference type="Google" id="ProtNLM"/>
    </source>
</evidence>
<proteinExistence type="predicted"/>
<sequence length="143" mass="15391">MPLTLTLTEGVLPAGQETLAYRRLAEAMLRWHGLADNALMAANVVGSLHVLERGRSFVGQDEAPIAFVEWKVPSFAFADRAVQQGYFEEATGIIHDMSGGRQPRERIFINVVHAVDGAWNFGGRAMTNAEIAAEVARAGAAAA</sequence>
<name>A0ABU0IYC1_9HYPH</name>
<comment type="caution">
    <text evidence="1">The sequence shown here is derived from an EMBL/GenBank/DDBJ whole genome shotgun (WGS) entry which is preliminary data.</text>
</comment>
<accession>A0ABU0IYC1</accession>
<dbReference type="RefSeq" id="WP_307266108.1">
    <property type="nucleotide sequence ID" value="NZ_JAUSVX010000001.1"/>
</dbReference>
<dbReference type="EMBL" id="JAUSVX010000001">
    <property type="protein sequence ID" value="MDQ0467017.1"/>
    <property type="molecule type" value="Genomic_DNA"/>
</dbReference>
<reference evidence="1 2" key="1">
    <citation type="submission" date="2023-07" db="EMBL/GenBank/DDBJ databases">
        <title>Genomic Encyclopedia of Type Strains, Phase IV (KMG-IV): sequencing the most valuable type-strain genomes for metagenomic binning, comparative biology and taxonomic classification.</title>
        <authorList>
            <person name="Goeker M."/>
        </authorList>
    </citation>
    <scope>NUCLEOTIDE SEQUENCE [LARGE SCALE GENOMIC DNA]</scope>
    <source>
        <strain evidence="1 2">DSM 19619</strain>
    </source>
</reference>
<evidence type="ECO:0000313" key="1">
    <source>
        <dbReference type="EMBL" id="MDQ0467017.1"/>
    </source>
</evidence>
<keyword evidence="2" id="KW-1185">Reference proteome</keyword>
<protein>
    <recommendedName>
        <fullName evidence="3">4-oxalocrotonate tautomerase</fullName>
    </recommendedName>
</protein>
<evidence type="ECO:0000313" key="2">
    <source>
        <dbReference type="Proteomes" id="UP001242480"/>
    </source>
</evidence>
<dbReference type="Proteomes" id="UP001242480">
    <property type="component" value="Unassembled WGS sequence"/>
</dbReference>
<organism evidence="1 2">
    <name type="scientific">Labrys wisconsinensis</name>
    <dbReference type="NCBI Taxonomy" id="425677"/>
    <lineage>
        <taxon>Bacteria</taxon>
        <taxon>Pseudomonadati</taxon>
        <taxon>Pseudomonadota</taxon>
        <taxon>Alphaproteobacteria</taxon>
        <taxon>Hyphomicrobiales</taxon>
        <taxon>Xanthobacteraceae</taxon>
        <taxon>Labrys</taxon>
    </lineage>
</organism>